<accession>B0DX96</accession>
<feature type="compositionally biased region" description="Polar residues" evidence="1">
    <location>
        <begin position="18"/>
        <end position="28"/>
    </location>
</feature>
<proteinExistence type="predicted"/>
<dbReference type="RefSeq" id="XP_001888546.1">
    <property type="nucleotide sequence ID" value="XM_001888511.1"/>
</dbReference>
<dbReference type="HOGENOM" id="CLU_665756_0_0_1"/>
<dbReference type="GeneID" id="6084205"/>
<dbReference type="AlphaFoldDB" id="B0DX96"/>
<name>B0DX96_LACBS</name>
<feature type="region of interest" description="Disordered" evidence="1">
    <location>
        <begin position="368"/>
        <end position="393"/>
    </location>
</feature>
<keyword evidence="3" id="KW-1185">Reference proteome</keyword>
<dbReference type="Proteomes" id="UP000001194">
    <property type="component" value="Unassembled WGS sequence"/>
</dbReference>
<evidence type="ECO:0000313" key="2">
    <source>
        <dbReference type="EMBL" id="EDR00754.1"/>
    </source>
</evidence>
<reference evidence="2 3" key="1">
    <citation type="journal article" date="2008" name="Nature">
        <title>The genome of Laccaria bicolor provides insights into mycorrhizal symbiosis.</title>
        <authorList>
            <person name="Martin F."/>
            <person name="Aerts A."/>
            <person name="Ahren D."/>
            <person name="Brun A."/>
            <person name="Danchin E.G.J."/>
            <person name="Duchaussoy F."/>
            <person name="Gibon J."/>
            <person name="Kohler A."/>
            <person name="Lindquist E."/>
            <person name="Pereda V."/>
            <person name="Salamov A."/>
            <person name="Shapiro H.J."/>
            <person name="Wuyts J."/>
            <person name="Blaudez D."/>
            <person name="Buee M."/>
            <person name="Brokstein P."/>
            <person name="Canbaeck B."/>
            <person name="Cohen D."/>
            <person name="Courty P.E."/>
            <person name="Coutinho P.M."/>
            <person name="Delaruelle C."/>
            <person name="Detter J.C."/>
            <person name="Deveau A."/>
            <person name="DiFazio S."/>
            <person name="Duplessis S."/>
            <person name="Fraissinet-Tachet L."/>
            <person name="Lucic E."/>
            <person name="Frey-Klett P."/>
            <person name="Fourrey C."/>
            <person name="Feussner I."/>
            <person name="Gay G."/>
            <person name="Grimwood J."/>
            <person name="Hoegger P.J."/>
            <person name="Jain P."/>
            <person name="Kilaru S."/>
            <person name="Labbe J."/>
            <person name="Lin Y.C."/>
            <person name="Legue V."/>
            <person name="Le Tacon F."/>
            <person name="Marmeisse R."/>
            <person name="Melayah D."/>
            <person name="Montanini B."/>
            <person name="Muratet M."/>
            <person name="Nehls U."/>
            <person name="Niculita-Hirzel H."/>
            <person name="Oudot-Le Secq M.P."/>
            <person name="Peter M."/>
            <person name="Quesneville H."/>
            <person name="Rajashekar B."/>
            <person name="Reich M."/>
            <person name="Rouhier N."/>
            <person name="Schmutz J."/>
            <person name="Yin T."/>
            <person name="Chalot M."/>
            <person name="Henrissat B."/>
            <person name="Kuees U."/>
            <person name="Lucas S."/>
            <person name="Van de Peer Y."/>
            <person name="Podila G.K."/>
            <person name="Polle A."/>
            <person name="Pukkila P.J."/>
            <person name="Richardson P.M."/>
            <person name="Rouze P."/>
            <person name="Sanders I.R."/>
            <person name="Stajich J.E."/>
            <person name="Tunlid A."/>
            <person name="Tuskan G."/>
            <person name="Grigoriev I.V."/>
        </authorList>
    </citation>
    <scope>NUCLEOTIDE SEQUENCE [LARGE SCALE GENOMIC DNA]</scope>
    <source>
        <strain evidence="3">S238N-H82 / ATCC MYA-4686</strain>
    </source>
</reference>
<evidence type="ECO:0000256" key="1">
    <source>
        <dbReference type="SAM" id="MobiDB-lite"/>
    </source>
</evidence>
<feature type="region of interest" description="Disordered" evidence="1">
    <location>
        <begin position="1"/>
        <end position="46"/>
    </location>
</feature>
<organism evidence="3">
    <name type="scientific">Laccaria bicolor (strain S238N-H82 / ATCC MYA-4686)</name>
    <name type="common">Bicoloured deceiver</name>
    <name type="synonym">Laccaria laccata var. bicolor</name>
    <dbReference type="NCBI Taxonomy" id="486041"/>
    <lineage>
        <taxon>Eukaryota</taxon>
        <taxon>Fungi</taxon>
        <taxon>Dikarya</taxon>
        <taxon>Basidiomycota</taxon>
        <taxon>Agaricomycotina</taxon>
        <taxon>Agaricomycetes</taxon>
        <taxon>Agaricomycetidae</taxon>
        <taxon>Agaricales</taxon>
        <taxon>Agaricineae</taxon>
        <taxon>Hydnangiaceae</taxon>
        <taxon>Laccaria</taxon>
    </lineage>
</organism>
<dbReference type="KEGG" id="lbc:LACBIDRAFT_333845"/>
<evidence type="ECO:0000313" key="3">
    <source>
        <dbReference type="Proteomes" id="UP000001194"/>
    </source>
</evidence>
<feature type="compositionally biased region" description="Polar residues" evidence="1">
    <location>
        <begin position="378"/>
        <end position="392"/>
    </location>
</feature>
<sequence length="413" mass="46264">MYRRDLLFRPTRSHQHRSPTSTLANGHNTRYSSPTTGSSSESDLLTIPQGENLPRVILSIDNEGFQRESRIAPRLRVGQSGRFDYVSPYLWHIFDNANEFEKVGYASNPLTLHAWLYNTFGHVGKDNTDLSGRGKSTRAFNCSPSKIALPNTTPLPSAARGIWVCYPPESMMNGASDFKVHLASLGKGLLVLPPEVTSRQGFEGHKYSNEATWVQDGPNLMEPYPLFQYVSRSLLQICSHVVEQLPPEYEGLISLQDFLHSLTMKVNGERVTAGEWSAAPDGPTCDSYDTEEDTARDEVDQANELGTTGCRGRSKHNAVVQRRDHEIEWLDHCEKHAKFIPSMANVNFDEYKERIKLGIWGKRCLPRGSTGMGKKTEGASSQKMKHNQGSSQNKRKEYLSALFGNSMPILLCI</sequence>
<feature type="compositionally biased region" description="Low complexity" evidence="1">
    <location>
        <begin position="29"/>
        <end position="42"/>
    </location>
</feature>
<protein>
    <submittedName>
        <fullName evidence="2">Predicted protein</fullName>
    </submittedName>
</protein>
<dbReference type="OrthoDB" id="3061143at2759"/>
<dbReference type="EMBL" id="DS547146">
    <property type="protein sequence ID" value="EDR00754.1"/>
    <property type="molecule type" value="Genomic_DNA"/>
</dbReference>
<dbReference type="InParanoid" id="B0DX96"/>
<gene>
    <name evidence="2" type="ORF">LACBIDRAFT_333845</name>
</gene>